<gene>
    <name evidence="1" type="ORF">BAZ10_15955</name>
</gene>
<dbReference type="RefSeq" id="WP_078771195.1">
    <property type="nucleotide sequence ID" value="NZ_CBCSBR010000007.1"/>
</dbReference>
<evidence type="ECO:0008006" key="3">
    <source>
        <dbReference type="Google" id="ProtNLM"/>
    </source>
</evidence>
<protein>
    <recommendedName>
        <fullName evidence="3">Lipoprotein</fullName>
    </recommendedName>
</protein>
<comment type="caution">
    <text evidence="1">The sequence shown here is derived from an EMBL/GenBank/DDBJ whole genome shotgun (WGS) entry which is preliminary data.</text>
</comment>
<dbReference type="AlphaFoldDB" id="A0A1T3MSJ7"/>
<dbReference type="Proteomes" id="UP000190813">
    <property type="component" value="Unassembled WGS sequence"/>
</dbReference>
<name>A0A1T3MSJ7_9FLAO</name>
<reference evidence="1 2" key="1">
    <citation type="submission" date="2016-06" db="EMBL/GenBank/DDBJ databases">
        <title>Revisiting the taxonomy of the Elizabethkingia Genus based on Whole-Genome Sequencing, Optical Mapping, and MALDI-TOF.</title>
        <authorList>
            <person name="Nicholson A.C."/>
        </authorList>
    </citation>
    <scope>NUCLEOTIDE SEQUENCE [LARGE SCALE GENOMIC DNA]</scope>
    <source>
        <strain evidence="1 2">G4070</strain>
    </source>
</reference>
<sequence>MSCLKFKINIYLLFFTLTLFSCSKSRVQINDTFIREISEIDRQNSPNVISAIPSAAIQLVFVKLNNGNIYATNGLELHNIYVDNYKKEYKTYYSFLKPLLCQESVLKSDQISNKRKYPIFHIDDNIIKNSFSDLEKKYLEKHKDIFLFYPGDHPLNIRYTILYKLYLSNFHITFDDYSGSFKITKTNTID</sequence>
<dbReference type="PROSITE" id="PS51257">
    <property type="entry name" value="PROKAR_LIPOPROTEIN"/>
    <property type="match status" value="1"/>
</dbReference>
<evidence type="ECO:0000313" key="1">
    <source>
        <dbReference type="EMBL" id="OPC67544.1"/>
    </source>
</evidence>
<evidence type="ECO:0000313" key="2">
    <source>
        <dbReference type="Proteomes" id="UP000190813"/>
    </source>
</evidence>
<accession>A0A1T3MSJ7</accession>
<keyword evidence="2" id="KW-1185">Reference proteome</keyword>
<dbReference type="EMBL" id="MAHX01000007">
    <property type="protein sequence ID" value="OPC67544.1"/>
    <property type="molecule type" value="Genomic_DNA"/>
</dbReference>
<organism evidence="1 2">
    <name type="scientific">Elizabethkingia occulta</name>
    <dbReference type="NCBI Taxonomy" id="1867263"/>
    <lineage>
        <taxon>Bacteria</taxon>
        <taxon>Pseudomonadati</taxon>
        <taxon>Bacteroidota</taxon>
        <taxon>Flavobacteriia</taxon>
        <taxon>Flavobacteriales</taxon>
        <taxon>Weeksellaceae</taxon>
        <taxon>Elizabethkingia</taxon>
    </lineage>
</organism>
<proteinExistence type="predicted"/>